<keyword evidence="7" id="KW-0902">Two-component regulatory system</keyword>
<dbReference type="InterPro" id="IPR036097">
    <property type="entry name" value="HisK_dim/P_sf"/>
</dbReference>
<keyword evidence="10" id="KW-1133">Transmembrane helix</keyword>
<dbReference type="GO" id="GO:0005886">
    <property type="term" value="C:plasma membrane"/>
    <property type="evidence" value="ECO:0007669"/>
    <property type="project" value="TreeGrafter"/>
</dbReference>
<evidence type="ECO:0000256" key="7">
    <source>
        <dbReference type="ARBA" id="ARBA00023012"/>
    </source>
</evidence>
<dbReference type="EMBL" id="CP065662">
    <property type="protein sequence ID" value="QPS01933.1"/>
    <property type="molecule type" value="Genomic_DNA"/>
</dbReference>
<evidence type="ECO:0000256" key="9">
    <source>
        <dbReference type="SAM" id="MobiDB-lite"/>
    </source>
</evidence>
<keyword evidence="6 14" id="KW-0418">Kinase</keyword>
<keyword evidence="10" id="KW-0812">Transmembrane</keyword>
<dbReference type="FunFam" id="3.30.565.10:FF:000006">
    <property type="entry name" value="Sensor histidine kinase WalK"/>
    <property type="match status" value="1"/>
</dbReference>
<evidence type="ECO:0000313" key="13">
    <source>
        <dbReference type="EMBL" id="MCY3052853.1"/>
    </source>
</evidence>
<dbReference type="SMART" id="SM00304">
    <property type="entry name" value="HAMP"/>
    <property type="match status" value="1"/>
</dbReference>
<dbReference type="RefSeq" id="WP_060778792.1">
    <property type="nucleotide sequence ID" value="NZ_CAJHLI010000004.1"/>
</dbReference>
<evidence type="ECO:0000256" key="6">
    <source>
        <dbReference type="ARBA" id="ARBA00022777"/>
    </source>
</evidence>
<reference evidence="14 15" key="1">
    <citation type="submission" date="2020-12" db="EMBL/GenBank/DDBJ databases">
        <title>FDA dAtabase for Regulatory Grade micrObial Sequences (FDA-ARGOS): Supporting development and validation of Infectious Disease Dx tests.</title>
        <authorList>
            <person name="Sproer C."/>
            <person name="Gronow S."/>
            <person name="Severitt S."/>
            <person name="Schroder I."/>
            <person name="Tallon L."/>
            <person name="Sadzewicz L."/>
            <person name="Zhao X."/>
            <person name="Boylan J."/>
            <person name="Ott S."/>
            <person name="Bowen H."/>
            <person name="Vavikolanu K."/>
            <person name="Mehta A."/>
            <person name="Aluvathingal J."/>
            <person name="Nadendla S."/>
            <person name="Lowell S."/>
            <person name="Myers T."/>
            <person name="Yan Y."/>
            <person name="Sichtig H."/>
        </authorList>
    </citation>
    <scope>NUCLEOTIDE SEQUENCE [LARGE SCALE GENOMIC DNA]</scope>
    <source>
        <strain evidence="14 15">FDAARGOS_911</strain>
    </source>
</reference>
<proteinExistence type="predicted"/>
<dbReference type="OrthoDB" id="3436at2"/>
<dbReference type="Pfam" id="PF00672">
    <property type="entry name" value="HAMP"/>
    <property type="match status" value="1"/>
</dbReference>
<evidence type="ECO:0000256" key="4">
    <source>
        <dbReference type="ARBA" id="ARBA00022553"/>
    </source>
</evidence>
<gene>
    <name evidence="14" type="ORF">I6G68_02330</name>
    <name evidence="13" type="ORF">ODY43_02530</name>
</gene>
<evidence type="ECO:0000256" key="2">
    <source>
        <dbReference type="ARBA" id="ARBA00004370"/>
    </source>
</evidence>
<sequence length="503" mass="57363">MRYLYQQLASFAILVLVTVCELSFTFFRYTESQIYQQVFDDLETVYSEIQGRQVSRGMLEEAQNWFEDSFQIKIFWYNADNQRIYPQSLTDKDNGDYAEAGLPQDDIVSMKEKGRLGLFDFDLGFTGDSPDAYAIAVPLEDGDSGDYSGYLVIGQAAGGIRQTINKLKANIFQGVAISVVAAVILAIMMARYQTSRINRLRQATRSVTQGHYLQIPSAHRDELDDLADDFNDMTASLAESVVEIERQERMRHQLIMDIAHELRTPLTTMNGLLEGLRYHIFPKDKEERSLELLHKETQRLIRLVNDNLDYEKIRAHEIVLNQVTFPVKSVLEELVIQAKELTDKKDDRIVLHCPDDLTVYADMDRFRQIIFNLVHNAIQFTESGTITIDADLGEDQWTTIRVRDTGIGMTESELANIWERFYKVDQSRKASAYGESGLGLSIVKQLMKVHQADIRVTSEIDKGTQFTLRFPPESQVKAWEDDHEAANSDSQTSDDSSDSANLS</sequence>
<dbReference type="InterPro" id="IPR004358">
    <property type="entry name" value="Sig_transdc_His_kin-like_C"/>
</dbReference>
<dbReference type="Gene3D" id="1.10.287.130">
    <property type="match status" value="1"/>
</dbReference>
<evidence type="ECO:0000256" key="5">
    <source>
        <dbReference type="ARBA" id="ARBA00022679"/>
    </source>
</evidence>
<feature type="region of interest" description="Disordered" evidence="9">
    <location>
        <begin position="471"/>
        <end position="503"/>
    </location>
</feature>
<dbReference type="SMART" id="SM00388">
    <property type="entry name" value="HisKA"/>
    <property type="match status" value="1"/>
</dbReference>
<accession>A0A109REN0</accession>
<dbReference type="InterPro" id="IPR003661">
    <property type="entry name" value="HisK_dim/P_dom"/>
</dbReference>
<reference evidence="13" key="2">
    <citation type="submission" date="2022-09" db="EMBL/GenBank/DDBJ databases">
        <title>Aerococcus urinae taxonomy study.</title>
        <authorList>
            <person name="Christensen J."/>
            <person name="Senneby E."/>
        </authorList>
    </citation>
    <scope>NUCLEOTIDE SEQUENCE</scope>
    <source>
        <strain evidence="13">NLD-066-U95</strain>
    </source>
</reference>
<evidence type="ECO:0000256" key="10">
    <source>
        <dbReference type="SAM" id="Phobius"/>
    </source>
</evidence>
<evidence type="ECO:0000259" key="12">
    <source>
        <dbReference type="PROSITE" id="PS50885"/>
    </source>
</evidence>
<dbReference type="SMART" id="SM00387">
    <property type="entry name" value="HATPase_c"/>
    <property type="match status" value="1"/>
</dbReference>
<evidence type="ECO:0000259" key="11">
    <source>
        <dbReference type="PROSITE" id="PS50109"/>
    </source>
</evidence>
<comment type="subcellular location">
    <subcellularLocation>
        <location evidence="2">Membrane</location>
    </subcellularLocation>
</comment>
<evidence type="ECO:0000256" key="8">
    <source>
        <dbReference type="ARBA" id="ARBA00023136"/>
    </source>
</evidence>
<evidence type="ECO:0000256" key="3">
    <source>
        <dbReference type="ARBA" id="ARBA00012438"/>
    </source>
</evidence>
<keyword evidence="8 10" id="KW-0472">Membrane</keyword>
<dbReference type="PROSITE" id="PS50109">
    <property type="entry name" value="HIS_KIN"/>
    <property type="match status" value="1"/>
</dbReference>
<dbReference type="Pfam" id="PF00512">
    <property type="entry name" value="HisKA"/>
    <property type="match status" value="1"/>
</dbReference>
<dbReference type="EMBL" id="JAOTML010000002">
    <property type="protein sequence ID" value="MCY3052853.1"/>
    <property type="molecule type" value="Genomic_DNA"/>
</dbReference>
<comment type="catalytic activity">
    <reaction evidence="1">
        <text>ATP + protein L-histidine = ADP + protein N-phospho-L-histidine.</text>
        <dbReference type="EC" id="2.7.13.3"/>
    </reaction>
</comment>
<dbReference type="PROSITE" id="PS50885">
    <property type="entry name" value="HAMP"/>
    <property type="match status" value="1"/>
</dbReference>
<dbReference type="AlphaFoldDB" id="A0A109REN0"/>
<dbReference type="InterPro" id="IPR003660">
    <property type="entry name" value="HAMP_dom"/>
</dbReference>
<feature type="domain" description="Histidine kinase" evidence="11">
    <location>
        <begin position="257"/>
        <end position="474"/>
    </location>
</feature>
<dbReference type="KEGG" id="aun:AWM73_07685"/>
<dbReference type="PRINTS" id="PR00344">
    <property type="entry name" value="BCTRLSENSOR"/>
</dbReference>
<feature type="domain" description="HAMP" evidence="12">
    <location>
        <begin position="191"/>
        <end position="242"/>
    </location>
</feature>
<dbReference type="InterPro" id="IPR005467">
    <property type="entry name" value="His_kinase_dom"/>
</dbReference>
<protein>
    <recommendedName>
        <fullName evidence="3">histidine kinase</fullName>
        <ecNumber evidence="3">2.7.13.3</ecNumber>
    </recommendedName>
</protein>
<dbReference type="InterPro" id="IPR036890">
    <property type="entry name" value="HATPase_C_sf"/>
</dbReference>
<evidence type="ECO:0000256" key="1">
    <source>
        <dbReference type="ARBA" id="ARBA00000085"/>
    </source>
</evidence>
<dbReference type="InterPro" id="IPR003594">
    <property type="entry name" value="HATPase_dom"/>
</dbReference>
<dbReference type="Gene3D" id="3.30.565.10">
    <property type="entry name" value="Histidine kinase-like ATPase, C-terminal domain"/>
    <property type="match status" value="1"/>
</dbReference>
<dbReference type="SUPFAM" id="SSF47384">
    <property type="entry name" value="Homodimeric domain of signal transducing histidine kinase"/>
    <property type="match status" value="1"/>
</dbReference>
<dbReference type="PANTHER" id="PTHR43047:SF72">
    <property type="entry name" value="OSMOSENSING HISTIDINE PROTEIN KINASE SLN1"/>
    <property type="match status" value="1"/>
</dbReference>
<feature type="transmembrane region" description="Helical" evidence="10">
    <location>
        <begin position="171"/>
        <end position="192"/>
    </location>
</feature>
<dbReference type="CDD" id="cd00082">
    <property type="entry name" value="HisKA"/>
    <property type="match status" value="1"/>
</dbReference>
<dbReference type="GO" id="GO:0000155">
    <property type="term" value="F:phosphorelay sensor kinase activity"/>
    <property type="evidence" value="ECO:0007669"/>
    <property type="project" value="InterPro"/>
</dbReference>
<evidence type="ECO:0000313" key="16">
    <source>
        <dbReference type="Proteomes" id="UP001069145"/>
    </source>
</evidence>
<dbReference type="Gene3D" id="6.10.340.10">
    <property type="match status" value="1"/>
</dbReference>
<keyword evidence="5" id="KW-0808">Transferase</keyword>
<dbReference type="PANTHER" id="PTHR43047">
    <property type="entry name" value="TWO-COMPONENT HISTIDINE PROTEIN KINASE"/>
    <property type="match status" value="1"/>
</dbReference>
<name>A0A109REN0_9LACT</name>
<dbReference type="SUPFAM" id="SSF55874">
    <property type="entry name" value="ATPase domain of HSP90 chaperone/DNA topoisomerase II/histidine kinase"/>
    <property type="match status" value="1"/>
</dbReference>
<dbReference type="GeneID" id="35768102"/>
<evidence type="ECO:0000313" key="15">
    <source>
        <dbReference type="Proteomes" id="UP000594771"/>
    </source>
</evidence>
<dbReference type="GO" id="GO:0009927">
    <property type="term" value="F:histidine phosphotransfer kinase activity"/>
    <property type="evidence" value="ECO:0007669"/>
    <property type="project" value="TreeGrafter"/>
</dbReference>
<keyword evidence="4" id="KW-0597">Phosphoprotein</keyword>
<dbReference type="Proteomes" id="UP000594771">
    <property type="component" value="Chromosome"/>
</dbReference>
<dbReference type="EC" id="2.7.13.3" evidence="3"/>
<dbReference type="CDD" id="cd06225">
    <property type="entry name" value="HAMP"/>
    <property type="match status" value="1"/>
</dbReference>
<dbReference type="Proteomes" id="UP001069145">
    <property type="component" value="Unassembled WGS sequence"/>
</dbReference>
<organism evidence="14 15">
    <name type="scientific">Aerococcus urinae</name>
    <dbReference type="NCBI Taxonomy" id="1376"/>
    <lineage>
        <taxon>Bacteria</taxon>
        <taxon>Bacillati</taxon>
        <taxon>Bacillota</taxon>
        <taxon>Bacilli</taxon>
        <taxon>Lactobacillales</taxon>
        <taxon>Aerococcaceae</taxon>
        <taxon>Aerococcus</taxon>
    </lineage>
</organism>
<evidence type="ECO:0000313" key="14">
    <source>
        <dbReference type="EMBL" id="QPS01933.1"/>
    </source>
</evidence>
<dbReference type="FunFam" id="1.10.287.130:FF:000001">
    <property type="entry name" value="Two-component sensor histidine kinase"/>
    <property type="match status" value="1"/>
</dbReference>
<dbReference type="Pfam" id="PF02518">
    <property type="entry name" value="HATPase_c"/>
    <property type="match status" value="1"/>
</dbReference>
<keyword evidence="16" id="KW-1185">Reference proteome</keyword>